<organism evidence="3 4">
    <name type="scientific">Mycobacterium saskatchewanense</name>
    <dbReference type="NCBI Taxonomy" id="220927"/>
    <lineage>
        <taxon>Bacteria</taxon>
        <taxon>Bacillati</taxon>
        <taxon>Actinomycetota</taxon>
        <taxon>Actinomycetes</taxon>
        <taxon>Mycobacteriales</taxon>
        <taxon>Mycobacteriaceae</taxon>
        <taxon>Mycobacterium</taxon>
        <taxon>Mycobacterium simiae complex</taxon>
    </lineage>
</organism>
<proteinExistence type="predicted"/>
<feature type="transmembrane region" description="Helical" evidence="2">
    <location>
        <begin position="30"/>
        <end position="49"/>
    </location>
</feature>
<keyword evidence="2" id="KW-0472">Membrane</keyword>
<dbReference type="AlphaFoldDB" id="A0AAJ3NUJ5"/>
<dbReference type="Pfam" id="PF17270">
    <property type="entry name" value="DUF5336"/>
    <property type="match status" value="1"/>
</dbReference>
<keyword evidence="2" id="KW-0812">Transmembrane</keyword>
<dbReference type="InterPro" id="IPR035166">
    <property type="entry name" value="DUF5336"/>
</dbReference>
<feature type="region of interest" description="Disordered" evidence="1">
    <location>
        <begin position="171"/>
        <end position="190"/>
    </location>
</feature>
<feature type="transmembrane region" description="Helical" evidence="2">
    <location>
        <begin position="104"/>
        <end position="126"/>
    </location>
</feature>
<sequence length="261" mass="26990">MTDWSGRAAYSENSPAGSAFGDTADRVGRALWIAVAFLGPVILAVSVGSPVAPDFPVRLGVLAATVAAVGLLRRQPSRGWLVVALAVTGFSDALLSWVRAGNPHWALTVVMALTALQALSAVGALLREARVFRSAGGAVAPDYSAYARMVQMYQAYAAQYQQSPAESYAATGHATAQERASTNAHAAEAGAAESFAELQARYAQHGVGTPPQQSRGSSGARFAGPPTDPGMPGANRGAPEPDPYRAYRQNPGKGTVEPTGP</sequence>
<feature type="region of interest" description="Disordered" evidence="1">
    <location>
        <begin position="205"/>
        <end position="261"/>
    </location>
</feature>
<accession>A0AAJ3NUJ5</accession>
<reference evidence="3 4" key="1">
    <citation type="submission" date="2016-01" db="EMBL/GenBank/DDBJ databases">
        <title>The new phylogeny of the genus Mycobacterium.</title>
        <authorList>
            <person name="Tarcisio F."/>
            <person name="Conor M."/>
            <person name="Antonella G."/>
            <person name="Elisabetta G."/>
            <person name="Giulia F.S."/>
            <person name="Sara T."/>
            <person name="Anna F."/>
            <person name="Clotilde B."/>
            <person name="Roberto B."/>
            <person name="Veronica D.S."/>
            <person name="Fabio R."/>
            <person name="Monica P."/>
            <person name="Olivier J."/>
            <person name="Enrico T."/>
            <person name="Nicola S."/>
        </authorList>
    </citation>
    <scope>NUCLEOTIDE SEQUENCE [LARGE SCALE GENOMIC DNA]</scope>
    <source>
        <strain evidence="3 4">DSM 44616</strain>
    </source>
</reference>
<evidence type="ECO:0000256" key="2">
    <source>
        <dbReference type="SAM" id="Phobius"/>
    </source>
</evidence>
<name>A0AAJ3NUJ5_9MYCO</name>
<dbReference type="RefSeq" id="WP_085254260.1">
    <property type="nucleotide sequence ID" value="NZ_AP022573.1"/>
</dbReference>
<protein>
    <recommendedName>
        <fullName evidence="5">Transmembrane protein</fullName>
    </recommendedName>
</protein>
<evidence type="ECO:0000256" key="1">
    <source>
        <dbReference type="SAM" id="MobiDB-lite"/>
    </source>
</evidence>
<keyword evidence="4" id="KW-1185">Reference proteome</keyword>
<feature type="transmembrane region" description="Helical" evidence="2">
    <location>
        <begin position="79"/>
        <end position="98"/>
    </location>
</feature>
<evidence type="ECO:0000313" key="3">
    <source>
        <dbReference type="EMBL" id="ORW74074.1"/>
    </source>
</evidence>
<comment type="caution">
    <text evidence="3">The sequence shown here is derived from an EMBL/GenBank/DDBJ whole genome shotgun (WGS) entry which is preliminary data.</text>
</comment>
<dbReference type="EMBL" id="LQPR01000011">
    <property type="protein sequence ID" value="ORW74074.1"/>
    <property type="molecule type" value="Genomic_DNA"/>
</dbReference>
<feature type="transmembrane region" description="Helical" evidence="2">
    <location>
        <begin position="55"/>
        <end position="72"/>
    </location>
</feature>
<evidence type="ECO:0000313" key="4">
    <source>
        <dbReference type="Proteomes" id="UP000193387"/>
    </source>
</evidence>
<dbReference type="Proteomes" id="UP000193387">
    <property type="component" value="Unassembled WGS sequence"/>
</dbReference>
<evidence type="ECO:0008006" key="5">
    <source>
        <dbReference type="Google" id="ProtNLM"/>
    </source>
</evidence>
<gene>
    <name evidence="3" type="ORF">AWC23_06075</name>
</gene>
<keyword evidence="2" id="KW-1133">Transmembrane helix</keyword>